<keyword evidence="1" id="KW-1133">Transmembrane helix</keyword>
<dbReference type="Proteomes" id="UP000003250">
    <property type="component" value="Unassembled WGS sequence"/>
</dbReference>
<reference evidence="2 3" key="1">
    <citation type="journal article" date="2012" name="J. Bacteriol.">
        <title>Draft Genome Sequence of Mesorhizobium alhagi CCNWXJ12-2T, a Novel Salt-Resistant Species Isolated from the Desert of Northwestern China.</title>
        <authorList>
            <person name="Zhou M."/>
            <person name="Chen W."/>
            <person name="Chen H."/>
            <person name="Wei G."/>
        </authorList>
    </citation>
    <scope>NUCLEOTIDE SEQUENCE [LARGE SCALE GENOMIC DNA]</scope>
    <source>
        <strain evidence="2 3">CCNWXJ12-2</strain>
    </source>
</reference>
<dbReference type="EMBL" id="AHAM01000262">
    <property type="protein sequence ID" value="EHK53630.1"/>
    <property type="molecule type" value="Genomic_DNA"/>
</dbReference>
<dbReference type="PATRIC" id="fig|1107882.3.peg.5686"/>
<name>H0I084_9HYPH</name>
<organism evidence="2 3">
    <name type="scientific">Mesorhizobium alhagi CCNWXJ12-2</name>
    <dbReference type="NCBI Taxonomy" id="1107882"/>
    <lineage>
        <taxon>Bacteria</taxon>
        <taxon>Pseudomonadati</taxon>
        <taxon>Pseudomonadota</taxon>
        <taxon>Alphaproteobacteria</taxon>
        <taxon>Hyphomicrobiales</taxon>
        <taxon>Phyllobacteriaceae</taxon>
        <taxon>Allomesorhizobium</taxon>
    </lineage>
</organism>
<keyword evidence="3" id="KW-1185">Reference proteome</keyword>
<dbReference type="AlphaFoldDB" id="H0I084"/>
<proteinExistence type="predicted"/>
<evidence type="ECO:0000256" key="1">
    <source>
        <dbReference type="SAM" id="Phobius"/>
    </source>
</evidence>
<evidence type="ECO:0000313" key="3">
    <source>
        <dbReference type="Proteomes" id="UP000003250"/>
    </source>
</evidence>
<accession>H0I084</accession>
<feature type="transmembrane region" description="Helical" evidence="1">
    <location>
        <begin position="37"/>
        <end position="58"/>
    </location>
</feature>
<gene>
    <name evidence="2" type="ORF">MAXJ12_29355</name>
</gene>
<evidence type="ECO:0000313" key="2">
    <source>
        <dbReference type="EMBL" id="EHK53630.1"/>
    </source>
</evidence>
<keyword evidence="1" id="KW-0812">Transmembrane</keyword>
<sequence>MNLWLVGDVAVTVPTKTSLVTSFWLLRSEITLLEANILVLTVIVSGLIAFIAVMLAAIEGGKALSQAPIIAAPISWACLPEFNFALGTANVPQSEIGR</sequence>
<protein>
    <submittedName>
        <fullName evidence="2">Uncharacterized protein</fullName>
    </submittedName>
</protein>
<keyword evidence="1" id="KW-0472">Membrane</keyword>